<evidence type="ECO:0000313" key="2">
    <source>
        <dbReference type="EMBL" id="MBB6101835.1"/>
    </source>
</evidence>
<comment type="caution">
    <text evidence="2">The sequence shown here is derived from an EMBL/GenBank/DDBJ whole genome shotgun (WGS) entry which is preliminary data.</text>
</comment>
<name>A0A7W9WQ83_9BURK</name>
<sequence>MFRTPLQSFRSLLVAATLALAGGSAIAQTVIIAPNAPPPPRVETVPPSRAGYAWDPGHWRWDHGAYVWAPGHWQPVRVGHRWIPGHWIEHGPNWRWVPGHWA</sequence>
<dbReference type="AlphaFoldDB" id="A0A7W9WQ83"/>
<feature type="chain" id="PRO_5031234640" description="YXWGXW repeat-containing protein" evidence="1">
    <location>
        <begin position="28"/>
        <end position="102"/>
    </location>
</feature>
<gene>
    <name evidence="2" type="ORF">F4827_001683</name>
</gene>
<protein>
    <recommendedName>
        <fullName evidence="4">YXWGXW repeat-containing protein</fullName>
    </recommendedName>
</protein>
<dbReference type="RefSeq" id="WP_183723473.1">
    <property type="nucleotide sequence ID" value="NZ_JACHBW010000004.1"/>
</dbReference>
<keyword evidence="1" id="KW-0732">Signal</keyword>
<dbReference type="EMBL" id="JACHBW010000004">
    <property type="protein sequence ID" value="MBB6101835.1"/>
    <property type="molecule type" value="Genomic_DNA"/>
</dbReference>
<dbReference type="InterPro" id="IPR024447">
    <property type="entry name" value="YXWGXW_rpt"/>
</dbReference>
<feature type="signal peptide" evidence="1">
    <location>
        <begin position="1"/>
        <end position="27"/>
    </location>
</feature>
<dbReference type="Proteomes" id="UP000571554">
    <property type="component" value="Unassembled WGS sequence"/>
</dbReference>
<proteinExistence type="predicted"/>
<accession>A0A7W9WQ83</accession>
<evidence type="ECO:0000256" key="1">
    <source>
        <dbReference type="SAM" id="SignalP"/>
    </source>
</evidence>
<dbReference type="Pfam" id="PF12779">
    <property type="entry name" value="WXXGXW"/>
    <property type="match status" value="2"/>
</dbReference>
<keyword evidence="3" id="KW-1185">Reference proteome</keyword>
<organism evidence="2 3">
    <name type="scientific">Paraburkholderia bannensis</name>
    <dbReference type="NCBI Taxonomy" id="765414"/>
    <lineage>
        <taxon>Bacteria</taxon>
        <taxon>Pseudomonadati</taxon>
        <taxon>Pseudomonadota</taxon>
        <taxon>Betaproteobacteria</taxon>
        <taxon>Burkholderiales</taxon>
        <taxon>Burkholderiaceae</taxon>
        <taxon>Paraburkholderia</taxon>
    </lineage>
</organism>
<evidence type="ECO:0008006" key="4">
    <source>
        <dbReference type="Google" id="ProtNLM"/>
    </source>
</evidence>
<reference evidence="2 3" key="1">
    <citation type="submission" date="2020-08" db="EMBL/GenBank/DDBJ databases">
        <title>Above-ground endophytic microbial communities from plants in different locations in the United States.</title>
        <authorList>
            <person name="Frank C."/>
        </authorList>
    </citation>
    <scope>NUCLEOTIDE SEQUENCE [LARGE SCALE GENOMIC DNA]</scope>
    <source>
        <strain evidence="2 3">WP4_2_2</strain>
    </source>
</reference>
<evidence type="ECO:0000313" key="3">
    <source>
        <dbReference type="Proteomes" id="UP000571554"/>
    </source>
</evidence>